<protein>
    <submittedName>
        <fullName evidence="1">Uncharacterized protein</fullName>
    </submittedName>
</protein>
<sequence>MDESEERMERCVFADCKGHTLQVENEKLRKIIVREVDVGSAEVDDIGIDAWIEQALKEE</sequence>
<accession>A0A0F9RYX8</accession>
<evidence type="ECO:0000313" key="1">
    <source>
        <dbReference type="EMBL" id="KKN22333.1"/>
    </source>
</evidence>
<dbReference type="AlphaFoldDB" id="A0A0F9RYX8"/>
<reference evidence="1" key="1">
    <citation type="journal article" date="2015" name="Nature">
        <title>Complex archaea that bridge the gap between prokaryotes and eukaryotes.</title>
        <authorList>
            <person name="Spang A."/>
            <person name="Saw J.H."/>
            <person name="Jorgensen S.L."/>
            <person name="Zaremba-Niedzwiedzka K."/>
            <person name="Martijn J."/>
            <person name="Lind A.E."/>
            <person name="van Eijk R."/>
            <person name="Schleper C."/>
            <person name="Guy L."/>
            <person name="Ettema T.J."/>
        </authorList>
    </citation>
    <scope>NUCLEOTIDE SEQUENCE</scope>
</reference>
<organism evidence="1">
    <name type="scientific">marine sediment metagenome</name>
    <dbReference type="NCBI Taxonomy" id="412755"/>
    <lineage>
        <taxon>unclassified sequences</taxon>
        <taxon>metagenomes</taxon>
        <taxon>ecological metagenomes</taxon>
    </lineage>
</organism>
<gene>
    <name evidence="1" type="ORF">LCGC14_0915990</name>
</gene>
<comment type="caution">
    <text evidence="1">The sequence shown here is derived from an EMBL/GenBank/DDBJ whole genome shotgun (WGS) entry which is preliminary data.</text>
</comment>
<name>A0A0F9RYX8_9ZZZZ</name>
<proteinExistence type="predicted"/>
<dbReference type="EMBL" id="LAZR01003070">
    <property type="protein sequence ID" value="KKN22333.1"/>
    <property type="molecule type" value="Genomic_DNA"/>
</dbReference>